<name>A0A7S3Q468_9STRA</name>
<evidence type="ECO:0000256" key="1">
    <source>
        <dbReference type="SAM" id="MobiDB-lite"/>
    </source>
</evidence>
<feature type="region of interest" description="Disordered" evidence="1">
    <location>
        <begin position="121"/>
        <end position="146"/>
    </location>
</feature>
<evidence type="ECO:0000313" key="2">
    <source>
        <dbReference type="EMBL" id="CAE0464901.1"/>
    </source>
</evidence>
<dbReference type="AlphaFoldDB" id="A0A7S3Q468"/>
<accession>A0A7S3Q468</accession>
<reference evidence="2" key="1">
    <citation type="submission" date="2021-01" db="EMBL/GenBank/DDBJ databases">
        <authorList>
            <person name="Corre E."/>
            <person name="Pelletier E."/>
            <person name="Niang G."/>
            <person name="Scheremetjew M."/>
            <person name="Finn R."/>
            <person name="Kale V."/>
            <person name="Holt S."/>
            <person name="Cochrane G."/>
            <person name="Meng A."/>
            <person name="Brown T."/>
            <person name="Cohen L."/>
        </authorList>
    </citation>
    <scope>NUCLEOTIDE SEQUENCE</scope>
    <source>
        <strain evidence="2">MM31A-1</strain>
    </source>
</reference>
<sequence length="164" mass="18438">MIYHSWWNFFRRILEIEQIQRRRQAKGMSCPGGTLAIDSHHFGFGFGFGIGDDSADGEQGELPYTEAFAHIVENCMGLKYIDLEGLRSNVDNISLMEYTLDSDALQHARCDGVNVKILATDTGENGTSNEEDDNDEDSDYESEDFTEEEIGEALVRVFGLQLRG</sequence>
<feature type="compositionally biased region" description="Acidic residues" evidence="1">
    <location>
        <begin position="129"/>
        <end position="146"/>
    </location>
</feature>
<dbReference type="EMBL" id="HBIO01012535">
    <property type="protein sequence ID" value="CAE0464901.1"/>
    <property type="molecule type" value="Transcribed_RNA"/>
</dbReference>
<proteinExistence type="predicted"/>
<gene>
    <name evidence="2" type="ORF">CDEB00056_LOCUS9742</name>
</gene>
<organism evidence="2">
    <name type="scientific">Chaetoceros debilis</name>
    <dbReference type="NCBI Taxonomy" id="122233"/>
    <lineage>
        <taxon>Eukaryota</taxon>
        <taxon>Sar</taxon>
        <taxon>Stramenopiles</taxon>
        <taxon>Ochrophyta</taxon>
        <taxon>Bacillariophyta</taxon>
        <taxon>Coscinodiscophyceae</taxon>
        <taxon>Chaetocerotophycidae</taxon>
        <taxon>Chaetocerotales</taxon>
        <taxon>Chaetocerotaceae</taxon>
        <taxon>Chaetoceros</taxon>
    </lineage>
</organism>
<protein>
    <submittedName>
        <fullName evidence="2">Uncharacterized protein</fullName>
    </submittedName>
</protein>